<dbReference type="PRINTS" id="PR00175">
    <property type="entry name" value="NAALASMPORT"/>
</dbReference>
<feature type="transmembrane region" description="Helical" evidence="8">
    <location>
        <begin position="528"/>
        <end position="548"/>
    </location>
</feature>
<feature type="transmembrane region" description="Helical" evidence="8">
    <location>
        <begin position="476"/>
        <end position="496"/>
    </location>
</feature>
<feature type="transmembrane region" description="Helical" evidence="8">
    <location>
        <begin position="49"/>
        <end position="68"/>
    </location>
</feature>
<evidence type="ECO:0000256" key="2">
    <source>
        <dbReference type="ARBA" id="ARBA00009261"/>
    </source>
</evidence>
<dbReference type="Pfam" id="PF01235">
    <property type="entry name" value="Na_Ala_symp"/>
    <property type="match status" value="1"/>
</dbReference>
<keyword evidence="10" id="KW-1185">Reference proteome</keyword>
<feature type="transmembrane region" description="Helical" evidence="8">
    <location>
        <begin position="183"/>
        <end position="201"/>
    </location>
</feature>
<dbReference type="GO" id="GO:0005886">
    <property type="term" value="C:plasma membrane"/>
    <property type="evidence" value="ECO:0007669"/>
    <property type="project" value="UniProtKB-SubCell"/>
</dbReference>
<evidence type="ECO:0000256" key="1">
    <source>
        <dbReference type="ARBA" id="ARBA00004651"/>
    </source>
</evidence>
<organism evidence="9 10">
    <name type="scientific">Novipirellula herctigrandis</name>
    <dbReference type="NCBI Taxonomy" id="2527986"/>
    <lineage>
        <taxon>Bacteria</taxon>
        <taxon>Pseudomonadati</taxon>
        <taxon>Planctomycetota</taxon>
        <taxon>Planctomycetia</taxon>
        <taxon>Pirellulales</taxon>
        <taxon>Pirellulaceae</taxon>
        <taxon>Novipirellula</taxon>
    </lineage>
</organism>
<feature type="transmembrane region" description="Helical" evidence="8">
    <location>
        <begin position="260"/>
        <end position="277"/>
    </location>
</feature>
<dbReference type="PANTHER" id="PTHR30330:SF3">
    <property type="entry name" value="TRANSCRIPTIONAL REGULATOR, LRP FAMILY"/>
    <property type="match status" value="1"/>
</dbReference>
<dbReference type="InterPro" id="IPR001463">
    <property type="entry name" value="Na/Ala_symport"/>
</dbReference>
<keyword evidence="8" id="KW-0769">Symport</keyword>
<keyword evidence="7 8" id="KW-0472">Membrane</keyword>
<dbReference type="GO" id="GO:0005283">
    <property type="term" value="F:amino acid:sodium symporter activity"/>
    <property type="evidence" value="ECO:0007669"/>
    <property type="project" value="InterPro"/>
</dbReference>
<feature type="transmembrane region" description="Helical" evidence="8">
    <location>
        <begin position="563"/>
        <end position="584"/>
    </location>
</feature>
<feature type="transmembrane region" description="Helical" evidence="8">
    <location>
        <begin position="386"/>
        <end position="403"/>
    </location>
</feature>
<gene>
    <name evidence="9" type="primary">alsT</name>
    <name evidence="9" type="ORF">CA13_26630</name>
</gene>
<evidence type="ECO:0000256" key="5">
    <source>
        <dbReference type="ARBA" id="ARBA00022692"/>
    </source>
</evidence>
<evidence type="ECO:0000313" key="10">
    <source>
        <dbReference type="Proteomes" id="UP000315010"/>
    </source>
</evidence>
<dbReference type="Proteomes" id="UP000315010">
    <property type="component" value="Unassembled WGS sequence"/>
</dbReference>
<evidence type="ECO:0000256" key="4">
    <source>
        <dbReference type="ARBA" id="ARBA00022475"/>
    </source>
</evidence>
<dbReference type="NCBIfam" id="TIGR00835">
    <property type="entry name" value="agcS"/>
    <property type="match status" value="1"/>
</dbReference>
<evidence type="ECO:0000256" key="7">
    <source>
        <dbReference type="ARBA" id="ARBA00023136"/>
    </source>
</evidence>
<keyword evidence="6 8" id="KW-1133">Transmembrane helix</keyword>
<dbReference type="Gene3D" id="1.20.1740.10">
    <property type="entry name" value="Amino acid/polyamine transporter I"/>
    <property type="match status" value="1"/>
</dbReference>
<sequence length="630" mass="67637">MFVRRIRLAPAAKGWPNRKVIDPIPMTCSCFRLNAIEAGVHRGAGVRKCVTIVGLPSPFVSVLFHFVAKFEERSMFLSIDRPFLHWRSPASNVLLAAAMFFFAVSINLNPNLANAQSDSSDDTSEVVEDSPEIIVADPEPADEELNWMQRIDGAFGKYVVGPAAAAIFFDFGTSRWLGTSIPFVVVWLLAGGLFLTLRMGFINFRGFRHAIDLTRGVYDTPDEPGEVTHFQALAAALSATVGLGNIAGVAIAIGAGGPGATLWIIMVGLLGMTAKFTECTLGQLYRVSDKDGHVLGGPMRYLRAGLKDIGVEPLGRILAGLFMVLCIGASFGGGNAFQVGQSLEAIRGDIPVLQSMPWIYGLIMALGVGVVIIGGIKSIGAVAGKIVPFMCVAYVLAALYILLNNLTEIPHAVMTIVTQAFSPDAMYGGFLGVLVIGIKRAVFSNEAGIGSAAIAHSAAKTDEPVSEGIVALLEPFIDTVVVCTITALVVVVTGAYQAPEMADAIAADQGAKVTLYAFANGGHEWFKYVLYVAVVLFAYSTCISWSYYGERCWVELFGVRTSLVYKGLFLVFTVLGSIVTRGNILAFSDLMILGMSLPNLLGVFLLSGIVRRQLDSYWDKYRTGKLVRVK</sequence>
<keyword evidence="3 8" id="KW-0813">Transport</keyword>
<feature type="transmembrane region" description="Helical" evidence="8">
    <location>
        <begin position="88"/>
        <end position="108"/>
    </location>
</feature>
<feature type="transmembrane region" description="Helical" evidence="8">
    <location>
        <begin position="317"/>
        <end position="337"/>
    </location>
</feature>
<feature type="transmembrane region" description="Helical" evidence="8">
    <location>
        <begin position="357"/>
        <end position="374"/>
    </location>
</feature>
<proteinExistence type="inferred from homology"/>
<feature type="transmembrane region" description="Helical" evidence="8">
    <location>
        <begin position="409"/>
        <end position="436"/>
    </location>
</feature>
<comment type="caution">
    <text evidence="9">The sequence shown here is derived from an EMBL/GenBank/DDBJ whole genome shotgun (WGS) entry which is preliminary data.</text>
</comment>
<evidence type="ECO:0000313" key="9">
    <source>
        <dbReference type="EMBL" id="TWT81214.1"/>
    </source>
</evidence>
<comment type="caution">
    <text evidence="8">Lacks conserved residue(s) required for the propagation of feature annotation.</text>
</comment>
<evidence type="ECO:0000256" key="6">
    <source>
        <dbReference type="ARBA" id="ARBA00022989"/>
    </source>
</evidence>
<comment type="subcellular location">
    <subcellularLocation>
        <location evidence="1 8">Cell membrane</location>
        <topology evidence="1 8">Multi-pass membrane protein</topology>
    </subcellularLocation>
</comment>
<reference evidence="9 10" key="1">
    <citation type="submission" date="2019-02" db="EMBL/GenBank/DDBJ databases">
        <title>Deep-cultivation of Planctomycetes and their phenomic and genomic characterization uncovers novel biology.</title>
        <authorList>
            <person name="Wiegand S."/>
            <person name="Jogler M."/>
            <person name="Boedeker C."/>
            <person name="Pinto D."/>
            <person name="Vollmers J."/>
            <person name="Rivas-Marin E."/>
            <person name="Kohn T."/>
            <person name="Peeters S.H."/>
            <person name="Heuer A."/>
            <person name="Rast P."/>
            <person name="Oberbeckmann S."/>
            <person name="Bunk B."/>
            <person name="Jeske O."/>
            <person name="Meyerdierks A."/>
            <person name="Storesund J.E."/>
            <person name="Kallscheuer N."/>
            <person name="Luecker S."/>
            <person name="Lage O.M."/>
            <person name="Pohl T."/>
            <person name="Merkel B.J."/>
            <person name="Hornburger P."/>
            <person name="Mueller R.-W."/>
            <person name="Bruemmer F."/>
            <person name="Labrenz M."/>
            <person name="Spormann A.M."/>
            <person name="Op Den Camp H."/>
            <person name="Overmann J."/>
            <person name="Amann R."/>
            <person name="Jetten M.S.M."/>
            <person name="Mascher T."/>
            <person name="Medema M.H."/>
            <person name="Devos D.P."/>
            <person name="Kaster A.-K."/>
            <person name="Ovreas L."/>
            <person name="Rohde M."/>
            <person name="Galperin M.Y."/>
            <person name="Jogler C."/>
        </authorList>
    </citation>
    <scope>NUCLEOTIDE SEQUENCE [LARGE SCALE GENOMIC DNA]</scope>
    <source>
        <strain evidence="9 10">CA13</strain>
    </source>
</reference>
<keyword evidence="4 8" id="KW-1003">Cell membrane</keyword>
<keyword evidence="5 8" id="KW-0812">Transmembrane</keyword>
<evidence type="ECO:0000256" key="8">
    <source>
        <dbReference type="RuleBase" id="RU363064"/>
    </source>
</evidence>
<feature type="transmembrane region" description="Helical" evidence="8">
    <location>
        <begin position="590"/>
        <end position="610"/>
    </location>
</feature>
<dbReference type="PANTHER" id="PTHR30330">
    <property type="entry name" value="AGSS FAMILY TRANSPORTER, SODIUM-ALANINE"/>
    <property type="match status" value="1"/>
</dbReference>
<protein>
    <submittedName>
        <fullName evidence="9">Amino-acid carrier protein AlsT</fullName>
    </submittedName>
</protein>
<evidence type="ECO:0000256" key="3">
    <source>
        <dbReference type="ARBA" id="ARBA00022448"/>
    </source>
</evidence>
<comment type="similarity">
    <text evidence="2 8">Belongs to the alanine or glycine:cation symporter (AGCS) (TC 2.A.25) family.</text>
</comment>
<dbReference type="EMBL" id="SJPJ01000001">
    <property type="protein sequence ID" value="TWT81214.1"/>
    <property type="molecule type" value="Genomic_DNA"/>
</dbReference>
<dbReference type="AlphaFoldDB" id="A0A5C5Z1M9"/>
<accession>A0A5C5Z1M9</accession>
<name>A0A5C5Z1M9_9BACT</name>